<gene>
    <name evidence="2" type="ORF">L1049_014895</name>
</gene>
<sequence>MKIPPQSSNLFSEAKTIPQDACPTKFTKRGFIRLFSLGYSSSFPLPTVPMVASYSGSEMPAGLRGIVESKESNVAHGGVEVEPMAHIEEAKKVTSRGLVSEDEKDVNVEERIDKEFHRGGFESDSDVMETVSASTSESN</sequence>
<dbReference type="EMBL" id="JBBPBK010000004">
    <property type="protein sequence ID" value="KAK9286497.1"/>
    <property type="molecule type" value="Genomic_DNA"/>
</dbReference>
<evidence type="ECO:0000256" key="1">
    <source>
        <dbReference type="SAM" id="MobiDB-lite"/>
    </source>
</evidence>
<keyword evidence="3" id="KW-1185">Reference proteome</keyword>
<dbReference type="Proteomes" id="UP001415857">
    <property type="component" value="Unassembled WGS sequence"/>
</dbReference>
<evidence type="ECO:0000313" key="2">
    <source>
        <dbReference type="EMBL" id="KAK9286497.1"/>
    </source>
</evidence>
<proteinExistence type="predicted"/>
<evidence type="ECO:0000313" key="3">
    <source>
        <dbReference type="Proteomes" id="UP001415857"/>
    </source>
</evidence>
<organism evidence="2 3">
    <name type="scientific">Liquidambar formosana</name>
    <name type="common">Formosan gum</name>
    <dbReference type="NCBI Taxonomy" id="63359"/>
    <lineage>
        <taxon>Eukaryota</taxon>
        <taxon>Viridiplantae</taxon>
        <taxon>Streptophyta</taxon>
        <taxon>Embryophyta</taxon>
        <taxon>Tracheophyta</taxon>
        <taxon>Spermatophyta</taxon>
        <taxon>Magnoliopsida</taxon>
        <taxon>eudicotyledons</taxon>
        <taxon>Gunneridae</taxon>
        <taxon>Pentapetalae</taxon>
        <taxon>Saxifragales</taxon>
        <taxon>Altingiaceae</taxon>
        <taxon>Liquidambar</taxon>
    </lineage>
</organism>
<protein>
    <submittedName>
        <fullName evidence="2">Uncharacterized protein</fullName>
    </submittedName>
</protein>
<accession>A0AAP0RX93</accession>
<dbReference type="AlphaFoldDB" id="A0AAP0RX93"/>
<reference evidence="2 3" key="1">
    <citation type="journal article" date="2024" name="Plant J.">
        <title>Genome sequences and population genomics reveal climatic adaptation and genomic divergence between two closely related sweetgum species.</title>
        <authorList>
            <person name="Xu W.Q."/>
            <person name="Ren C.Q."/>
            <person name="Zhang X.Y."/>
            <person name="Comes H.P."/>
            <person name="Liu X.H."/>
            <person name="Li Y.G."/>
            <person name="Kettle C.J."/>
            <person name="Jalonen R."/>
            <person name="Gaisberger H."/>
            <person name="Ma Y.Z."/>
            <person name="Qiu Y.X."/>
        </authorList>
    </citation>
    <scope>NUCLEOTIDE SEQUENCE [LARGE SCALE GENOMIC DNA]</scope>
    <source>
        <strain evidence="2">Hangzhou</strain>
    </source>
</reference>
<comment type="caution">
    <text evidence="2">The sequence shown here is derived from an EMBL/GenBank/DDBJ whole genome shotgun (WGS) entry which is preliminary data.</text>
</comment>
<name>A0AAP0RX93_LIQFO</name>
<feature type="region of interest" description="Disordered" evidence="1">
    <location>
        <begin position="118"/>
        <end position="139"/>
    </location>
</feature>